<dbReference type="AlphaFoldDB" id="A0A5N6RRZ5"/>
<accession>A0A5N6RRZ5</accession>
<dbReference type="EMBL" id="CM017328">
    <property type="protein sequence ID" value="KAE8124131.1"/>
    <property type="molecule type" value="Genomic_DNA"/>
</dbReference>
<feature type="region of interest" description="Disordered" evidence="1">
    <location>
        <begin position="50"/>
        <end position="94"/>
    </location>
</feature>
<protein>
    <submittedName>
        <fullName evidence="2">Uncharacterized protein</fullName>
    </submittedName>
</protein>
<evidence type="ECO:0000313" key="2">
    <source>
        <dbReference type="EMBL" id="KAE8124131.1"/>
    </source>
</evidence>
<reference evidence="2 3" key="1">
    <citation type="submission" date="2019-06" db="EMBL/GenBank/DDBJ databases">
        <title>A chromosomal-level reference genome of Carpinus fangiana (Coryloideae, Betulaceae).</title>
        <authorList>
            <person name="Yang X."/>
            <person name="Wang Z."/>
            <person name="Zhang L."/>
            <person name="Hao G."/>
            <person name="Liu J."/>
            <person name="Yang Y."/>
        </authorList>
    </citation>
    <scope>NUCLEOTIDE SEQUENCE [LARGE SCALE GENOMIC DNA]</scope>
    <source>
        <strain evidence="2">Cfa_2016G</strain>
        <tissue evidence="2">Leaf</tissue>
    </source>
</reference>
<gene>
    <name evidence="2" type="ORF">FH972_019040</name>
</gene>
<sequence length="123" mass="13628">MSIDDRCNESLCEKSIKMVANIIKLSSFSISKMTLGAGGHMAAPRSLEPLVDSAMADNKPEPSRISGSRRSQQPQGGSKHSFLIEPGEKNDSTYEIHEEMMSVDGRASAYIRKVHEKNRNNYN</sequence>
<organism evidence="2 3">
    <name type="scientific">Carpinus fangiana</name>
    <dbReference type="NCBI Taxonomy" id="176857"/>
    <lineage>
        <taxon>Eukaryota</taxon>
        <taxon>Viridiplantae</taxon>
        <taxon>Streptophyta</taxon>
        <taxon>Embryophyta</taxon>
        <taxon>Tracheophyta</taxon>
        <taxon>Spermatophyta</taxon>
        <taxon>Magnoliopsida</taxon>
        <taxon>eudicotyledons</taxon>
        <taxon>Gunneridae</taxon>
        <taxon>Pentapetalae</taxon>
        <taxon>rosids</taxon>
        <taxon>fabids</taxon>
        <taxon>Fagales</taxon>
        <taxon>Betulaceae</taxon>
        <taxon>Carpinus</taxon>
    </lineage>
</organism>
<evidence type="ECO:0000256" key="1">
    <source>
        <dbReference type="SAM" id="MobiDB-lite"/>
    </source>
</evidence>
<proteinExistence type="predicted"/>
<evidence type="ECO:0000313" key="3">
    <source>
        <dbReference type="Proteomes" id="UP000327013"/>
    </source>
</evidence>
<keyword evidence="3" id="KW-1185">Reference proteome</keyword>
<dbReference type="Proteomes" id="UP000327013">
    <property type="component" value="Chromosome 8"/>
</dbReference>
<name>A0A5N6RRZ5_9ROSI</name>
<dbReference type="OrthoDB" id="1916329at2759"/>
<feature type="compositionally biased region" description="Polar residues" evidence="1">
    <location>
        <begin position="65"/>
        <end position="78"/>
    </location>
</feature>